<accession>A0A5C5ZQE1</accession>
<dbReference type="OrthoDB" id="9806869at2"/>
<protein>
    <recommendedName>
        <fullName evidence="3">GxxExxY protein</fullName>
    </recommendedName>
</protein>
<dbReference type="EMBL" id="SJPQ01000002">
    <property type="protein sequence ID" value="TWT88503.1"/>
    <property type="molecule type" value="Genomic_DNA"/>
</dbReference>
<reference evidence="1 2" key="1">
    <citation type="submission" date="2019-02" db="EMBL/GenBank/DDBJ databases">
        <title>Deep-cultivation of Planctomycetes and their phenomic and genomic characterization uncovers novel biology.</title>
        <authorList>
            <person name="Wiegand S."/>
            <person name="Jogler M."/>
            <person name="Boedeker C."/>
            <person name="Pinto D."/>
            <person name="Vollmers J."/>
            <person name="Rivas-Marin E."/>
            <person name="Kohn T."/>
            <person name="Peeters S.H."/>
            <person name="Heuer A."/>
            <person name="Rast P."/>
            <person name="Oberbeckmann S."/>
            <person name="Bunk B."/>
            <person name="Jeske O."/>
            <person name="Meyerdierks A."/>
            <person name="Storesund J.E."/>
            <person name="Kallscheuer N."/>
            <person name="Luecker S."/>
            <person name="Lage O.M."/>
            <person name="Pohl T."/>
            <person name="Merkel B.J."/>
            <person name="Hornburger P."/>
            <person name="Mueller R.-W."/>
            <person name="Bruemmer F."/>
            <person name="Labrenz M."/>
            <person name="Spormann A.M."/>
            <person name="Op Den Camp H."/>
            <person name="Overmann J."/>
            <person name="Amann R."/>
            <person name="Jetten M.S.M."/>
            <person name="Mascher T."/>
            <person name="Medema M.H."/>
            <person name="Devos D.P."/>
            <person name="Kaster A.-K."/>
            <person name="Ovreas L."/>
            <person name="Rohde M."/>
            <person name="Galperin M.Y."/>
            <person name="Jogler C."/>
        </authorList>
    </citation>
    <scope>NUCLEOTIDE SEQUENCE [LARGE SCALE GENOMIC DNA]</scope>
    <source>
        <strain evidence="1 2">Mal64</strain>
    </source>
</reference>
<name>A0A5C5ZQE1_9BACT</name>
<dbReference type="RefSeq" id="WP_146399614.1">
    <property type="nucleotide sequence ID" value="NZ_SJPQ01000002.1"/>
</dbReference>
<dbReference type="Pfam" id="PF13366">
    <property type="entry name" value="PDDEXK_3"/>
    <property type="match status" value="1"/>
</dbReference>
<proteinExistence type="predicted"/>
<gene>
    <name evidence="1" type="ORF">Mal64_19860</name>
</gene>
<evidence type="ECO:0000313" key="1">
    <source>
        <dbReference type="EMBL" id="TWT88503.1"/>
    </source>
</evidence>
<keyword evidence="2" id="KW-1185">Reference proteome</keyword>
<sequence>MPEFEPIPEGDEKLAKVVLDAAFRVHTKLGPGLLESVYEQCLCHELLQARILFQSQLMLPIQYDQIVIDAGLRLDLLVGERTVVELKAVESVLPIHKAQLFTYLKLTKCRLGLLLNFNVPQFKHGFTRVVC</sequence>
<dbReference type="AlphaFoldDB" id="A0A5C5ZQE1"/>
<evidence type="ECO:0000313" key="2">
    <source>
        <dbReference type="Proteomes" id="UP000315440"/>
    </source>
</evidence>
<evidence type="ECO:0008006" key="3">
    <source>
        <dbReference type="Google" id="ProtNLM"/>
    </source>
</evidence>
<dbReference type="NCBIfam" id="TIGR04256">
    <property type="entry name" value="GxxExxY"/>
    <property type="match status" value="1"/>
</dbReference>
<dbReference type="InterPro" id="IPR026350">
    <property type="entry name" value="GxxExxY"/>
</dbReference>
<dbReference type="Proteomes" id="UP000315440">
    <property type="component" value="Unassembled WGS sequence"/>
</dbReference>
<comment type="caution">
    <text evidence="1">The sequence shown here is derived from an EMBL/GenBank/DDBJ whole genome shotgun (WGS) entry which is preliminary data.</text>
</comment>
<organism evidence="1 2">
    <name type="scientific">Pseudobythopirellula maris</name>
    <dbReference type="NCBI Taxonomy" id="2527991"/>
    <lineage>
        <taxon>Bacteria</taxon>
        <taxon>Pseudomonadati</taxon>
        <taxon>Planctomycetota</taxon>
        <taxon>Planctomycetia</taxon>
        <taxon>Pirellulales</taxon>
        <taxon>Lacipirellulaceae</taxon>
        <taxon>Pseudobythopirellula</taxon>
    </lineage>
</organism>